<evidence type="ECO:0000313" key="1">
    <source>
        <dbReference type="EMBL" id="GGC48619.1"/>
    </source>
</evidence>
<name>A0ABQ1MWX4_9BACT</name>
<dbReference type="Proteomes" id="UP000636010">
    <property type="component" value="Unassembled WGS sequence"/>
</dbReference>
<gene>
    <name evidence="1" type="ORF">GCM10011506_37850</name>
</gene>
<reference evidence="2" key="1">
    <citation type="journal article" date="2019" name="Int. J. Syst. Evol. Microbiol.">
        <title>The Global Catalogue of Microorganisms (GCM) 10K type strain sequencing project: providing services to taxonomists for standard genome sequencing and annotation.</title>
        <authorList>
            <consortium name="The Broad Institute Genomics Platform"/>
            <consortium name="The Broad Institute Genome Sequencing Center for Infectious Disease"/>
            <person name="Wu L."/>
            <person name="Ma J."/>
        </authorList>
    </citation>
    <scope>NUCLEOTIDE SEQUENCE [LARGE SCALE GENOMIC DNA]</scope>
    <source>
        <strain evidence="2">CGMCC 1.10832</strain>
    </source>
</reference>
<proteinExistence type="predicted"/>
<sequence length="139" mass="15446">MKKLLIFLSFISMAATCQKQTNTQTATNPCDPDIMCTMDFRVINLKVMDEDSQAVVLDSFYTSLNGSEIKIEANLFENNEGVYPVATDGQMNQLSFEGDKATFIGIKNGKKVVKHQLKIGKDCCHVVLMEGDEKVVISQ</sequence>
<keyword evidence="2" id="KW-1185">Reference proteome</keyword>
<organism evidence="1 2">
    <name type="scientific">Marivirga lumbricoides</name>
    <dbReference type="NCBI Taxonomy" id="1046115"/>
    <lineage>
        <taxon>Bacteria</taxon>
        <taxon>Pseudomonadati</taxon>
        <taxon>Bacteroidota</taxon>
        <taxon>Cytophagia</taxon>
        <taxon>Cytophagales</taxon>
        <taxon>Marivirgaceae</taxon>
        <taxon>Marivirga</taxon>
    </lineage>
</organism>
<protein>
    <submittedName>
        <fullName evidence="1">Uncharacterized protein</fullName>
    </submittedName>
</protein>
<dbReference type="EMBL" id="BMEC01000013">
    <property type="protein sequence ID" value="GGC48619.1"/>
    <property type="molecule type" value="Genomic_DNA"/>
</dbReference>
<accession>A0ABQ1MWX4</accession>
<evidence type="ECO:0000313" key="2">
    <source>
        <dbReference type="Proteomes" id="UP000636010"/>
    </source>
</evidence>
<comment type="caution">
    <text evidence="1">The sequence shown here is derived from an EMBL/GenBank/DDBJ whole genome shotgun (WGS) entry which is preliminary data.</text>
</comment>
<dbReference type="RefSeq" id="WP_188466549.1">
    <property type="nucleotide sequence ID" value="NZ_BAABHU010000013.1"/>
</dbReference>